<feature type="transmembrane region" description="Helical" evidence="1">
    <location>
        <begin position="240"/>
        <end position="257"/>
    </location>
</feature>
<feature type="transmembrane region" description="Helical" evidence="1">
    <location>
        <begin position="184"/>
        <end position="201"/>
    </location>
</feature>
<dbReference type="EMBL" id="CP022383">
    <property type="protein sequence ID" value="ATA80458.1"/>
    <property type="molecule type" value="Genomic_DNA"/>
</dbReference>
<evidence type="ECO:0000256" key="1">
    <source>
        <dbReference type="SAM" id="Phobius"/>
    </source>
</evidence>
<feature type="transmembrane region" description="Helical" evidence="1">
    <location>
        <begin position="12"/>
        <end position="38"/>
    </location>
</feature>
<feature type="transmembrane region" description="Helical" evidence="1">
    <location>
        <begin position="313"/>
        <end position="333"/>
    </location>
</feature>
<proteinExistence type="predicted"/>
<gene>
    <name evidence="2" type="ORF">CGC59_12580</name>
</gene>
<feature type="transmembrane region" description="Helical" evidence="1">
    <location>
        <begin position="269"/>
        <end position="290"/>
    </location>
</feature>
<keyword evidence="1" id="KW-1133">Transmembrane helix</keyword>
<protein>
    <submittedName>
        <fullName evidence="2">Uncharacterized protein</fullName>
    </submittedName>
</protein>
<feature type="transmembrane region" description="Helical" evidence="1">
    <location>
        <begin position="99"/>
        <end position="118"/>
    </location>
</feature>
<reference evidence="3" key="1">
    <citation type="submission" date="2017-06" db="EMBL/GenBank/DDBJ databases">
        <title>Capnocytophaga spp. assemblies.</title>
        <authorList>
            <person name="Gulvik C.A."/>
        </authorList>
    </citation>
    <scope>NUCLEOTIDE SEQUENCE [LARGE SCALE GENOMIC DNA]</scope>
    <source>
        <strain evidence="3">H4486</strain>
    </source>
</reference>
<feature type="transmembrane region" description="Helical" evidence="1">
    <location>
        <begin position="58"/>
        <end position="79"/>
    </location>
</feature>
<dbReference type="Proteomes" id="UP000217334">
    <property type="component" value="Chromosome"/>
</dbReference>
<dbReference type="AlphaFoldDB" id="A0A250F8R7"/>
<accession>A0A250F8R7</accession>
<dbReference type="RefSeq" id="WP_095902187.1">
    <property type="nucleotide sequence ID" value="NZ_CP022383.1"/>
</dbReference>
<evidence type="ECO:0000313" key="2">
    <source>
        <dbReference type="EMBL" id="ATA80458.1"/>
    </source>
</evidence>
<organism evidence="2 3">
    <name type="scientific">Capnocytophaga sputigena</name>
    <dbReference type="NCBI Taxonomy" id="1019"/>
    <lineage>
        <taxon>Bacteria</taxon>
        <taxon>Pseudomonadati</taxon>
        <taxon>Bacteroidota</taxon>
        <taxon>Flavobacteriia</taxon>
        <taxon>Flavobacteriales</taxon>
        <taxon>Flavobacteriaceae</taxon>
        <taxon>Capnocytophaga</taxon>
    </lineage>
</organism>
<feature type="transmembrane region" description="Helical" evidence="1">
    <location>
        <begin position="208"/>
        <end position="234"/>
    </location>
</feature>
<keyword evidence="1" id="KW-0812">Transmembrane</keyword>
<name>A0A250F8R7_CAPSP</name>
<keyword evidence="1" id="KW-0472">Membrane</keyword>
<sequence length="342" mass="39982">MKKYLLERYPAIWNTQVVLLLPLILLSHLVFFALGFIMLNDEAMSNYYYYLGDNFKELPLLLSFIIMVLLSIGWLILLFRNNAFKRFYPVSRWQLFGRFVVYLVIIFGMTSTYVSFIAGEKAKVHWRYSDSYIHSVLQQYPENFDSSYEEVRYSNKNQINKFFIARNAKNMKTNTFIEIVKDELNTITAIAFVLTLLLFTVRITSLRTVLLAIVFGSLFFLFINLLGLLILYLVGNENDLFTSIAIACASFLVLLGISVNSKNKLYREIAMNNTIYFFLPIIAVVFTDIVEEFHLWHFIKDHYGTFWDNLRELLFWGIGILLTILFIGLYTGVIKRCKAMPE</sequence>
<evidence type="ECO:0000313" key="3">
    <source>
        <dbReference type="Proteomes" id="UP000217334"/>
    </source>
</evidence>